<proteinExistence type="predicted"/>
<accession>A0A4S2LB23</accession>
<gene>
    <name evidence="3" type="ORF">CRM22_009876</name>
</gene>
<dbReference type="AlphaFoldDB" id="A0A4S2LB23"/>
<organism evidence="3 4">
    <name type="scientific">Opisthorchis felineus</name>
    <dbReference type="NCBI Taxonomy" id="147828"/>
    <lineage>
        <taxon>Eukaryota</taxon>
        <taxon>Metazoa</taxon>
        <taxon>Spiralia</taxon>
        <taxon>Lophotrochozoa</taxon>
        <taxon>Platyhelminthes</taxon>
        <taxon>Trematoda</taxon>
        <taxon>Digenea</taxon>
        <taxon>Opisthorchiida</taxon>
        <taxon>Opisthorchiata</taxon>
        <taxon>Opisthorchiidae</taxon>
        <taxon>Opisthorchis</taxon>
    </lineage>
</organism>
<feature type="region of interest" description="Disordered" evidence="2">
    <location>
        <begin position="432"/>
        <end position="467"/>
    </location>
</feature>
<feature type="region of interest" description="Disordered" evidence="2">
    <location>
        <begin position="159"/>
        <end position="183"/>
    </location>
</feature>
<comment type="caution">
    <text evidence="3">The sequence shown here is derived from an EMBL/GenBank/DDBJ whole genome shotgun (WGS) entry which is preliminary data.</text>
</comment>
<feature type="coiled-coil region" evidence="1">
    <location>
        <begin position="226"/>
        <end position="253"/>
    </location>
</feature>
<evidence type="ECO:0000256" key="1">
    <source>
        <dbReference type="SAM" id="Coils"/>
    </source>
</evidence>
<feature type="region of interest" description="Disordered" evidence="2">
    <location>
        <begin position="287"/>
        <end position="316"/>
    </location>
</feature>
<keyword evidence="1" id="KW-0175">Coiled coil</keyword>
<evidence type="ECO:0000313" key="4">
    <source>
        <dbReference type="Proteomes" id="UP000308267"/>
    </source>
</evidence>
<dbReference type="Proteomes" id="UP000308267">
    <property type="component" value="Unassembled WGS sequence"/>
</dbReference>
<name>A0A4S2LB23_OPIFE</name>
<protein>
    <submittedName>
        <fullName evidence="3">Uncharacterized protein</fullName>
    </submittedName>
</protein>
<evidence type="ECO:0000313" key="3">
    <source>
        <dbReference type="EMBL" id="TGZ57719.1"/>
    </source>
</evidence>
<dbReference type="EMBL" id="SJOL01009404">
    <property type="protein sequence ID" value="TGZ57719.1"/>
    <property type="molecule type" value="Genomic_DNA"/>
</dbReference>
<dbReference type="OrthoDB" id="6253113at2759"/>
<reference evidence="3 4" key="1">
    <citation type="journal article" date="2019" name="BMC Genomics">
        <title>New insights from Opisthorchis felineus genome: update on genomics of the epidemiologically important liver flukes.</title>
        <authorList>
            <person name="Ershov N.I."/>
            <person name="Mordvinov V.A."/>
            <person name="Prokhortchouk E.B."/>
            <person name="Pakharukova M.Y."/>
            <person name="Gunbin K.V."/>
            <person name="Ustyantsev K."/>
            <person name="Genaev M.A."/>
            <person name="Blinov A.G."/>
            <person name="Mazur A."/>
            <person name="Boulygina E."/>
            <person name="Tsygankova S."/>
            <person name="Khrameeva E."/>
            <person name="Chekanov N."/>
            <person name="Fan G."/>
            <person name="Xiao A."/>
            <person name="Zhang H."/>
            <person name="Xu X."/>
            <person name="Yang H."/>
            <person name="Solovyev V."/>
            <person name="Lee S.M."/>
            <person name="Liu X."/>
            <person name="Afonnikov D.A."/>
            <person name="Skryabin K.G."/>
        </authorList>
    </citation>
    <scope>NUCLEOTIDE SEQUENCE [LARGE SCALE GENOMIC DNA]</scope>
    <source>
        <strain evidence="3">AK-0245</strain>
        <tissue evidence="3">Whole organism</tissue>
    </source>
</reference>
<evidence type="ECO:0000256" key="2">
    <source>
        <dbReference type="SAM" id="MobiDB-lite"/>
    </source>
</evidence>
<keyword evidence="4" id="KW-1185">Reference proteome</keyword>
<sequence>MSPDKEPPKFRLISVPMVKCKPPKSPVTLASSPGFDDPRLRFSLVEAAPNIVNLCHLSHPALAMCCEQAVNAFEENQSADFHPEYFNTIPLKSPLQKTCALAAHNSVRSFREKPPSSELIHEFAYRSSNPIQTGSCKCSSLEQPICPIVLQHDPKFPKETNRCSDGPPPRHSFPFSGSNVQINGELKPRDIEEKNGETTPEVTNSDEGKLLLNDFDRVLDELFGRKTLLLEKLSQEEQKLKELTQKEQALSRRCNIQNGSSNNIPNGHIHTSLSDLSSHEFRVSSTSGGTTCLRPPFKWRNSRRSKSAHERAPESASPKIYPAYRYSDVSNPFYAPSNPEKRALKNGLEFNNAHIPVGMDGNHAGDKFTRIRVLPQTYVSSANIQPFPASIGYTYIKQSTKLPADCCAVDSDPIARQKSGVHNGSVLHLPTHQSQHHTAPKWTTVRRESRPSLHQQKVTPSPPPLPPKICTRYSMDKQLLCDGRIRCYPTTVNSKVHLKPVASETVTSGTQMQFLLAPMLQTNLGNGSVKKEQVPAFYMHTVGTDIPQTCAVQLNQPSGTLSWHPIINTQPVIPNKSTQTRFFGGYEFLTEDQLRAARPTAQFISSSQLSRQAAQQQQITPRSNPSHLLPTGMWPSFRPTRQEYAAQIFCSDVPAAHSVTRANDRCGTRGRQSTNQTYPFRPIGSTNAIFTNRNSIAISESEKLGSYVVQMAGDISQGYGEPWKLPVGPGRTQALSAERKLSDQLCQSWVPPTHESSTDRQILLERTFLPANAADNVLFKRSLVDRGRDVHHYPFGSSGITTRVNLPPWQEKHSG</sequence>